<dbReference type="SUPFAM" id="SSF81593">
    <property type="entry name" value="Nucleotidyltransferase substrate binding subunit/domain"/>
    <property type="match status" value="1"/>
</dbReference>
<accession>X0URM4</accession>
<feature type="non-terminal residue" evidence="2">
    <location>
        <position position="1"/>
    </location>
</feature>
<feature type="domain" description="HEPN" evidence="1">
    <location>
        <begin position="2"/>
        <end position="38"/>
    </location>
</feature>
<proteinExistence type="predicted"/>
<protein>
    <recommendedName>
        <fullName evidence="1">HEPN domain-containing protein</fullName>
    </recommendedName>
</protein>
<gene>
    <name evidence="2" type="ORF">S01H1_40734</name>
</gene>
<sequence>EQLTLYSITTRYPGEDQEVTEDEAKRAIELAQLVRKQVRTALEKLGVELPE</sequence>
<evidence type="ECO:0000313" key="2">
    <source>
        <dbReference type="EMBL" id="GAG08365.1"/>
    </source>
</evidence>
<evidence type="ECO:0000259" key="1">
    <source>
        <dbReference type="Pfam" id="PF05168"/>
    </source>
</evidence>
<dbReference type="EMBL" id="BARS01025801">
    <property type="protein sequence ID" value="GAG08365.1"/>
    <property type="molecule type" value="Genomic_DNA"/>
</dbReference>
<dbReference type="Pfam" id="PF05168">
    <property type="entry name" value="HEPN"/>
    <property type="match status" value="1"/>
</dbReference>
<dbReference type="InterPro" id="IPR007842">
    <property type="entry name" value="HEPN_dom"/>
</dbReference>
<organism evidence="2">
    <name type="scientific">marine sediment metagenome</name>
    <dbReference type="NCBI Taxonomy" id="412755"/>
    <lineage>
        <taxon>unclassified sequences</taxon>
        <taxon>metagenomes</taxon>
        <taxon>ecological metagenomes</taxon>
    </lineage>
</organism>
<reference evidence="2" key="1">
    <citation type="journal article" date="2014" name="Front. Microbiol.">
        <title>High frequency of phylogenetically diverse reductive dehalogenase-homologous genes in deep subseafloor sedimentary metagenomes.</title>
        <authorList>
            <person name="Kawai M."/>
            <person name="Futagami T."/>
            <person name="Toyoda A."/>
            <person name="Takaki Y."/>
            <person name="Nishi S."/>
            <person name="Hori S."/>
            <person name="Arai W."/>
            <person name="Tsubouchi T."/>
            <person name="Morono Y."/>
            <person name="Uchiyama I."/>
            <person name="Ito T."/>
            <person name="Fujiyama A."/>
            <person name="Inagaki F."/>
            <person name="Takami H."/>
        </authorList>
    </citation>
    <scope>NUCLEOTIDE SEQUENCE</scope>
    <source>
        <strain evidence="2">Expedition CK06-06</strain>
    </source>
</reference>
<dbReference type="Gene3D" id="1.20.120.330">
    <property type="entry name" value="Nucleotidyltransferases domain 2"/>
    <property type="match status" value="1"/>
</dbReference>
<name>X0URM4_9ZZZZ</name>
<comment type="caution">
    <text evidence="2">The sequence shown here is derived from an EMBL/GenBank/DDBJ whole genome shotgun (WGS) entry which is preliminary data.</text>
</comment>
<dbReference type="AlphaFoldDB" id="X0URM4"/>